<protein>
    <submittedName>
        <fullName evidence="1">Uncharacterized protein</fullName>
    </submittedName>
</protein>
<dbReference type="AlphaFoldDB" id="A0AAV4VVA5"/>
<dbReference type="Proteomes" id="UP001054945">
    <property type="component" value="Unassembled WGS sequence"/>
</dbReference>
<accession>A0AAV4VVA5</accession>
<evidence type="ECO:0000313" key="1">
    <source>
        <dbReference type="EMBL" id="GIY73649.1"/>
    </source>
</evidence>
<gene>
    <name evidence="1" type="ORF">CEXT_743291</name>
</gene>
<keyword evidence="2" id="KW-1185">Reference proteome</keyword>
<evidence type="ECO:0000313" key="2">
    <source>
        <dbReference type="Proteomes" id="UP001054945"/>
    </source>
</evidence>
<sequence length="85" mass="10092">MFVGGNDDGLWRQRNNFELYKVFKEADIIKFIFMRFVGRICQIDTSSLTFGIFNYIPFGTRTKDRPKLKWTDCVEAVFRVLRVTN</sequence>
<organism evidence="1 2">
    <name type="scientific">Caerostris extrusa</name>
    <name type="common">Bark spider</name>
    <name type="synonym">Caerostris bankana</name>
    <dbReference type="NCBI Taxonomy" id="172846"/>
    <lineage>
        <taxon>Eukaryota</taxon>
        <taxon>Metazoa</taxon>
        <taxon>Ecdysozoa</taxon>
        <taxon>Arthropoda</taxon>
        <taxon>Chelicerata</taxon>
        <taxon>Arachnida</taxon>
        <taxon>Araneae</taxon>
        <taxon>Araneomorphae</taxon>
        <taxon>Entelegynae</taxon>
        <taxon>Araneoidea</taxon>
        <taxon>Araneidae</taxon>
        <taxon>Caerostris</taxon>
    </lineage>
</organism>
<comment type="caution">
    <text evidence="1">The sequence shown here is derived from an EMBL/GenBank/DDBJ whole genome shotgun (WGS) entry which is preliminary data.</text>
</comment>
<proteinExistence type="predicted"/>
<dbReference type="EMBL" id="BPLR01015112">
    <property type="protein sequence ID" value="GIY73649.1"/>
    <property type="molecule type" value="Genomic_DNA"/>
</dbReference>
<name>A0AAV4VVA5_CAEEX</name>
<reference evidence="1 2" key="1">
    <citation type="submission" date="2021-06" db="EMBL/GenBank/DDBJ databases">
        <title>Caerostris extrusa draft genome.</title>
        <authorList>
            <person name="Kono N."/>
            <person name="Arakawa K."/>
        </authorList>
    </citation>
    <scope>NUCLEOTIDE SEQUENCE [LARGE SCALE GENOMIC DNA]</scope>
</reference>